<evidence type="ECO:0000259" key="2">
    <source>
        <dbReference type="PROSITE" id="PS51186"/>
    </source>
</evidence>
<dbReference type="EMBL" id="LGRV01000003">
    <property type="protein sequence ID" value="KOS68789.1"/>
    <property type="molecule type" value="Genomic_DNA"/>
</dbReference>
<evidence type="ECO:0000256" key="1">
    <source>
        <dbReference type="ARBA" id="ARBA00022679"/>
    </source>
</evidence>
<dbReference type="Proteomes" id="UP000050668">
    <property type="component" value="Unassembled WGS sequence"/>
</dbReference>
<gene>
    <name evidence="3" type="ORF">AEA09_09725</name>
</gene>
<proteinExistence type="predicted"/>
<dbReference type="Pfam" id="PF00583">
    <property type="entry name" value="Acetyltransf_1"/>
    <property type="match status" value="1"/>
</dbReference>
<dbReference type="Gene3D" id="3.40.630.30">
    <property type="match status" value="1"/>
</dbReference>
<dbReference type="InterPro" id="IPR000182">
    <property type="entry name" value="GNAT_dom"/>
</dbReference>
<sequence length="163" mass="18951">MSVVIEIKRYQKDYQEAVLNLILNIQQDEYGIAITKEDQPDLFKIEAFYQNGNGNFWVALHDGEVVGTISLVDIGNQQVALRKMFVKKTYRGKDYGTASHLLQTALEWARERNITGIYLGTVPEFLAAHRFYEKNGFEQIDRTELPENFPVVKVDKLFYQYTF</sequence>
<dbReference type="SUPFAM" id="SSF55729">
    <property type="entry name" value="Acyl-CoA N-acyltransferases (Nat)"/>
    <property type="match status" value="1"/>
</dbReference>
<dbReference type="InterPro" id="IPR050769">
    <property type="entry name" value="NAT_camello-type"/>
</dbReference>
<dbReference type="PANTHER" id="PTHR13947">
    <property type="entry name" value="GNAT FAMILY N-ACETYLTRANSFERASE"/>
    <property type="match status" value="1"/>
</dbReference>
<dbReference type="RefSeq" id="WP_053583639.1">
    <property type="nucleotide sequence ID" value="NZ_LGRV01000003.1"/>
</dbReference>
<dbReference type="PROSITE" id="PS51186">
    <property type="entry name" value="GNAT"/>
    <property type="match status" value="1"/>
</dbReference>
<accession>A0ABR5K367</accession>
<keyword evidence="4" id="KW-1185">Reference proteome</keyword>
<feature type="domain" description="N-acetyltransferase" evidence="2">
    <location>
        <begin position="5"/>
        <end position="163"/>
    </location>
</feature>
<organism evidence="3 4">
    <name type="scientific">Lysinibacillus contaminans</name>
    <dbReference type="NCBI Taxonomy" id="1293441"/>
    <lineage>
        <taxon>Bacteria</taxon>
        <taxon>Bacillati</taxon>
        <taxon>Bacillota</taxon>
        <taxon>Bacilli</taxon>
        <taxon>Bacillales</taxon>
        <taxon>Bacillaceae</taxon>
        <taxon>Lysinibacillus</taxon>
    </lineage>
</organism>
<protein>
    <submittedName>
        <fullName evidence="3">GNAT family acetyltransferase</fullName>
    </submittedName>
</protein>
<keyword evidence="1" id="KW-0808">Transferase</keyword>
<dbReference type="CDD" id="cd04301">
    <property type="entry name" value="NAT_SF"/>
    <property type="match status" value="1"/>
</dbReference>
<evidence type="ECO:0000313" key="4">
    <source>
        <dbReference type="Proteomes" id="UP000050668"/>
    </source>
</evidence>
<evidence type="ECO:0000313" key="3">
    <source>
        <dbReference type="EMBL" id="KOS68789.1"/>
    </source>
</evidence>
<name>A0ABR5K367_9BACI</name>
<dbReference type="InterPro" id="IPR016181">
    <property type="entry name" value="Acyl_CoA_acyltransferase"/>
</dbReference>
<reference evidence="4" key="1">
    <citation type="submission" date="2015-07" db="EMBL/GenBank/DDBJ databases">
        <title>Fjat-14205 dsm 2895.</title>
        <authorList>
            <person name="Liu B."/>
            <person name="Wang J."/>
            <person name="Zhu Y."/>
            <person name="Liu G."/>
            <person name="Chen Q."/>
            <person name="Chen Z."/>
            <person name="Lan J."/>
            <person name="Che J."/>
            <person name="Ge C."/>
            <person name="Shi H."/>
            <person name="Pan Z."/>
            <person name="Liu X."/>
        </authorList>
    </citation>
    <scope>NUCLEOTIDE SEQUENCE [LARGE SCALE GENOMIC DNA]</scope>
    <source>
        <strain evidence="4">DSM 25560</strain>
    </source>
</reference>
<dbReference type="PANTHER" id="PTHR13947:SF37">
    <property type="entry name" value="LD18367P"/>
    <property type="match status" value="1"/>
</dbReference>
<comment type="caution">
    <text evidence="3">The sequence shown here is derived from an EMBL/GenBank/DDBJ whole genome shotgun (WGS) entry which is preliminary data.</text>
</comment>